<dbReference type="Proteomes" id="UP000308382">
    <property type="component" value="Unassembled WGS sequence"/>
</dbReference>
<reference evidence="3 4" key="1">
    <citation type="journal article" date="2017" name="Int. J. Syst. Evol. Microbiol.">
        <title>Maripseudobacter aurantiacus gen. nov., sp. nov., a novel member of the family Flavobacteriaceae isolated from a sedimentation basin.</title>
        <authorList>
            <person name="Chen C."/>
            <person name="Su Y."/>
            <person name="Tao T."/>
            <person name="Fu G."/>
            <person name="Zhang C."/>
            <person name="Sun C."/>
            <person name="Zhang X."/>
            <person name="Wu M."/>
        </authorList>
    </citation>
    <scope>NUCLEOTIDE SEQUENCE [LARGE SCALE GENOMIC DNA]</scope>
    <source>
        <strain evidence="4">CDA4</strain>
    </source>
</reference>
<comment type="caution">
    <text evidence="3">The sequence shown here is derived from an EMBL/GenBank/DDBJ whole genome shotgun (WGS) entry which is preliminary data.</text>
</comment>
<dbReference type="PANTHER" id="PTHR46268">
    <property type="entry name" value="STRESS RESPONSE PROTEIN NHAX"/>
    <property type="match status" value="1"/>
</dbReference>
<dbReference type="RefSeq" id="WP_138257227.1">
    <property type="nucleotide sequence ID" value="NZ_VBUK01000001.1"/>
</dbReference>
<dbReference type="InterPro" id="IPR006015">
    <property type="entry name" value="Universal_stress_UspA"/>
</dbReference>
<evidence type="ECO:0000313" key="4">
    <source>
        <dbReference type="Proteomes" id="UP000308382"/>
    </source>
</evidence>
<evidence type="ECO:0000259" key="2">
    <source>
        <dbReference type="Pfam" id="PF00582"/>
    </source>
</evidence>
<comment type="similarity">
    <text evidence="1">Belongs to the universal stress protein A family.</text>
</comment>
<gene>
    <name evidence="3" type="ORF">FEK29_04785</name>
</gene>
<dbReference type="InterPro" id="IPR006016">
    <property type="entry name" value="UspA"/>
</dbReference>
<dbReference type="PRINTS" id="PR01438">
    <property type="entry name" value="UNVRSLSTRESS"/>
</dbReference>
<dbReference type="CDD" id="cd00293">
    <property type="entry name" value="USP-like"/>
    <property type="match status" value="1"/>
</dbReference>
<dbReference type="InterPro" id="IPR014729">
    <property type="entry name" value="Rossmann-like_a/b/a_fold"/>
</dbReference>
<proteinExistence type="inferred from homology"/>
<dbReference type="Pfam" id="PF00582">
    <property type="entry name" value="Usp"/>
    <property type="match status" value="1"/>
</dbReference>
<dbReference type="AlphaFoldDB" id="A0A5R8MBZ7"/>
<name>A0A5R8MBZ7_9FLAO</name>
<evidence type="ECO:0000256" key="1">
    <source>
        <dbReference type="ARBA" id="ARBA00008791"/>
    </source>
</evidence>
<evidence type="ECO:0000313" key="3">
    <source>
        <dbReference type="EMBL" id="TLF47084.1"/>
    </source>
</evidence>
<dbReference type="Gene3D" id="3.40.50.620">
    <property type="entry name" value="HUPs"/>
    <property type="match status" value="2"/>
</dbReference>
<accession>A0A5R8MBZ7</accession>
<dbReference type="PANTHER" id="PTHR46268:SF6">
    <property type="entry name" value="UNIVERSAL STRESS PROTEIN UP12"/>
    <property type="match status" value="1"/>
</dbReference>
<keyword evidence="4" id="KW-1185">Reference proteome</keyword>
<sequence>MKKIILPTDFSENAWNAIFTALKIYADVTCHFYIVNAYEPSVLKPLGAQGHKRLDVIYDSLSQQSNKELKEILTYLEKNHKNPHHSFETVSVESTLEEAMYKIAQEKDADLIIMGTQGATGAKQVFLGSNTVKVLNKLTNVPILAVPDSFNFQKLKTVIFSTDFMKGYDKFELDSLLEMATIWNANIEIIHVAEEFVLNETQETNKAILEERLSGMEFTFTDLPFKSSTAYTIGQHTANRAYDILGMIRHHHTFWEKVIGEPVVKKIAFHSTIPVLFLPEK</sequence>
<organism evidence="3 4">
    <name type="scientific">Maribacter aurantiacus</name>
    <dbReference type="NCBI Taxonomy" id="1882343"/>
    <lineage>
        <taxon>Bacteria</taxon>
        <taxon>Pseudomonadati</taxon>
        <taxon>Bacteroidota</taxon>
        <taxon>Flavobacteriia</taxon>
        <taxon>Flavobacteriales</taxon>
        <taxon>Flavobacteriaceae</taxon>
        <taxon>Maribacter</taxon>
    </lineage>
</organism>
<dbReference type="EMBL" id="VBUK01000001">
    <property type="protein sequence ID" value="TLF47084.1"/>
    <property type="molecule type" value="Genomic_DNA"/>
</dbReference>
<protein>
    <submittedName>
        <fullName evidence="3">Universal stress protein</fullName>
    </submittedName>
</protein>
<dbReference type="OrthoDB" id="9788959at2"/>
<dbReference type="SUPFAM" id="SSF52402">
    <property type="entry name" value="Adenine nucleotide alpha hydrolases-like"/>
    <property type="match status" value="2"/>
</dbReference>
<feature type="domain" description="UspA" evidence="2">
    <location>
        <begin position="1"/>
        <end position="147"/>
    </location>
</feature>